<proteinExistence type="predicted"/>
<organism evidence="2 3">
    <name type="scientific">Smittium culicis</name>
    <dbReference type="NCBI Taxonomy" id="133412"/>
    <lineage>
        <taxon>Eukaryota</taxon>
        <taxon>Fungi</taxon>
        <taxon>Fungi incertae sedis</taxon>
        <taxon>Zoopagomycota</taxon>
        <taxon>Kickxellomycotina</taxon>
        <taxon>Harpellomycetes</taxon>
        <taxon>Harpellales</taxon>
        <taxon>Legeriomycetaceae</taxon>
        <taxon>Smittium</taxon>
    </lineage>
</organism>
<name>A0A1R1YSE2_9FUNG</name>
<feature type="compositionally biased region" description="Low complexity" evidence="1">
    <location>
        <begin position="1"/>
        <end position="19"/>
    </location>
</feature>
<evidence type="ECO:0000313" key="2">
    <source>
        <dbReference type="EMBL" id="OMJ29818.1"/>
    </source>
</evidence>
<feature type="region of interest" description="Disordered" evidence="1">
    <location>
        <begin position="1"/>
        <end position="30"/>
    </location>
</feature>
<reference evidence="3" key="1">
    <citation type="submission" date="2017-01" db="EMBL/GenBank/DDBJ databases">
        <authorList>
            <person name="Wang Y."/>
            <person name="White M."/>
            <person name="Kvist S."/>
            <person name="Moncalvo J.-M."/>
        </authorList>
    </citation>
    <scope>NUCLEOTIDE SEQUENCE [LARGE SCALE GENOMIC DNA]</scope>
    <source>
        <strain evidence="3">ID-206-W2</strain>
    </source>
</reference>
<feature type="compositionally biased region" description="Polar residues" evidence="1">
    <location>
        <begin position="79"/>
        <end position="88"/>
    </location>
</feature>
<dbReference type="AlphaFoldDB" id="A0A1R1YSE2"/>
<dbReference type="OrthoDB" id="5596416at2759"/>
<evidence type="ECO:0000313" key="3">
    <source>
        <dbReference type="Proteomes" id="UP000187429"/>
    </source>
</evidence>
<feature type="compositionally biased region" description="Polar residues" evidence="1">
    <location>
        <begin position="20"/>
        <end position="30"/>
    </location>
</feature>
<dbReference type="Proteomes" id="UP000187429">
    <property type="component" value="Unassembled WGS sequence"/>
</dbReference>
<sequence>MNFSGNSKKNVQSNSKNGQHSSINIGNESILENQNDIRLTDLSKKVSLLRGAAMSIPRTGFWTNQLPPSPESRVCSEEATATSDELSGPVTLNSSSYWSLP</sequence>
<accession>A0A1R1YSE2</accession>
<feature type="region of interest" description="Disordered" evidence="1">
    <location>
        <begin position="59"/>
        <end position="88"/>
    </location>
</feature>
<evidence type="ECO:0000256" key="1">
    <source>
        <dbReference type="SAM" id="MobiDB-lite"/>
    </source>
</evidence>
<protein>
    <submittedName>
        <fullName evidence="2">Uncharacterized protein</fullName>
    </submittedName>
</protein>
<keyword evidence="3" id="KW-1185">Reference proteome</keyword>
<comment type="caution">
    <text evidence="2">The sequence shown here is derived from an EMBL/GenBank/DDBJ whole genome shotgun (WGS) entry which is preliminary data.</text>
</comment>
<gene>
    <name evidence="2" type="ORF">AYI69_g656</name>
</gene>
<dbReference type="EMBL" id="LSSM01000169">
    <property type="protein sequence ID" value="OMJ29818.1"/>
    <property type="molecule type" value="Genomic_DNA"/>
</dbReference>